<gene>
    <name evidence="2" type="ORF">FMM06_09250</name>
</gene>
<dbReference type="PANTHER" id="PTHR36505">
    <property type="entry name" value="BLR1072 PROTEIN"/>
    <property type="match status" value="1"/>
</dbReference>
<evidence type="ECO:0000313" key="2">
    <source>
        <dbReference type="EMBL" id="TRW18261.1"/>
    </source>
</evidence>
<dbReference type="SUPFAM" id="SSF50346">
    <property type="entry name" value="PRC-barrel domain"/>
    <property type="match status" value="1"/>
</dbReference>
<dbReference type="RefSeq" id="WP_144236954.1">
    <property type="nucleotide sequence ID" value="NZ_VJWA01000001.1"/>
</dbReference>
<feature type="domain" description="PRC-barrel" evidence="1">
    <location>
        <begin position="21"/>
        <end position="71"/>
    </location>
</feature>
<proteinExistence type="predicted"/>
<accession>A0A552UJB4</accession>
<comment type="caution">
    <text evidence="2">The sequence shown here is derived from an EMBL/GenBank/DDBJ whole genome shotgun (WGS) entry which is preliminary data.</text>
</comment>
<dbReference type="Proteomes" id="UP000317894">
    <property type="component" value="Unassembled WGS sequence"/>
</dbReference>
<dbReference type="PANTHER" id="PTHR36505:SF1">
    <property type="entry name" value="BLR1072 PROTEIN"/>
    <property type="match status" value="1"/>
</dbReference>
<keyword evidence="3" id="KW-1185">Reference proteome</keyword>
<evidence type="ECO:0000259" key="1">
    <source>
        <dbReference type="Pfam" id="PF05239"/>
    </source>
</evidence>
<evidence type="ECO:0000313" key="3">
    <source>
        <dbReference type="Proteomes" id="UP000317894"/>
    </source>
</evidence>
<dbReference type="Gene3D" id="2.30.30.240">
    <property type="entry name" value="PRC-barrel domain"/>
    <property type="match status" value="1"/>
</dbReference>
<dbReference type="OrthoDB" id="286778at2"/>
<dbReference type="InterPro" id="IPR027275">
    <property type="entry name" value="PRC-brl_dom"/>
</dbReference>
<dbReference type="AlphaFoldDB" id="A0A552UJB4"/>
<name>A0A552UJB4_9SPHN</name>
<dbReference type="Pfam" id="PF05239">
    <property type="entry name" value="PRC"/>
    <property type="match status" value="1"/>
</dbReference>
<dbReference type="InterPro" id="IPR011033">
    <property type="entry name" value="PRC_barrel-like_sf"/>
</dbReference>
<protein>
    <submittedName>
        <fullName evidence="2">PRC-barrel domain containing protein</fullName>
    </submittedName>
</protein>
<sequence>MTSEATVADAPQATLIAVGAILESPVKGKDGETLGKIAEIMLTAGQGAIAYVVLARGGVLGVGETLHAISWCDFTVDPEDGALSLPLSGADLDARGGFDKDHWPAKPVE</sequence>
<reference evidence="2 3" key="1">
    <citation type="submission" date="2019-07" db="EMBL/GenBank/DDBJ databases">
        <title>Novel species isolated from glacier.</title>
        <authorList>
            <person name="Liu Q."/>
            <person name="Xin Y.-H."/>
        </authorList>
    </citation>
    <scope>NUCLEOTIDE SEQUENCE [LARGE SCALE GENOMIC DNA]</scope>
    <source>
        <strain evidence="2 3">LB1R16</strain>
    </source>
</reference>
<organism evidence="2 3">
    <name type="scientific">Glacieibacterium frigidum</name>
    <dbReference type="NCBI Taxonomy" id="2593303"/>
    <lineage>
        <taxon>Bacteria</taxon>
        <taxon>Pseudomonadati</taxon>
        <taxon>Pseudomonadota</taxon>
        <taxon>Alphaproteobacteria</taxon>
        <taxon>Sphingomonadales</taxon>
        <taxon>Sphingosinicellaceae</taxon>
        <taxon>Glacieibacterium</taxon>
    </lineage>
</organism>
<dbReference type="EMBL" id="VJWA01000001">
    <property type="protein sequence ID" value="TRW18261.1"/>
    <property type="molecule type" value="Genomic_DNA"/>
</dbReference>